<dbReference type="Pfam" id="PF01814">
    <property type="entry name" value="Hemerythrin"/>
    <property type="match status" value="1"/>
</dbReference>
<dbReference type="PANTHER" id="PTHR35585">
    <property type="entry name" value="HHE DOMAIN PROTEIN (AFU_ORTHOLOGUE AFUA_4G00730)"/>
    <property type="match status" value="1"/>
</dbReference>
<dbReference type="EMBL" id="JACGWZ010000001">
    <property type="protein sequence ID" value="MBA8824139.1"/>
    <property type="molecule type" value="Genomic_DNA"/>
</dbReference>
<feature type="compositionally biased region" description="Pro residues" evidence="1">
    <location>
        <begin position="154"/>
        <end position="163"/>
    </location>
</feature>
<gene>
    <name evidence="3" type="ORF">FHX42_001468</name>
</gene>
<dbReference type="InterPro" id="IPR012312">
    <property type="entry name" value="Hemerythrin-like"/>
</dbReference>
<evidence type="ECO:0000313" key="3">
    <source>
        <dbReference type="EMBL" id="MBA8824139.1"/>
    </source>
</evidence>
<organism evidence="3 4">
    <name type="scientific">Halosaccharopolyspora lacisalsi</name>
    <dbReference type="NCBI Taxonomy" id="1000566"/>
    <lineage>
        <taxon>Bacteria</taxon>
        <taxon>Bacillati</taxon>
        <taxon>Actinomycetota</taxon>
        <taxon>Actinomycetes</taxon>
        <taxon>Pseudonocardiales</taxon>
        <taxon>Pseudonocardiaceae</taxon>
        <taxon>Halosaccharopolyspora</taxon>
    </lineage>
</organism>
<protein>
    <submittedName>
        <fullName evidence="3">Hemerythrin-like domain-containing protein</fullName>
    </submittedName>
</protein>
<dbReference type="Gene3D" id="1.20.120.520">
    <property type="entry name" value="nmb1532 protein domain like"/>
    <property type="match status" value="1"/>
</dbReference>
<evidence type="ECO:0000256" key="1">
    <source>
        <dbReference type="SAM" id="MobiDB-lite"/>
    </source>
</evidence>
<dbReference type="Proteomes" id="UP000569329">
    <property type="component" value="Unassembled WGS sequence"/>
</dbReference>
<keyword evidence="4" id="KW-1185">Reference proteome</keyword>
<proteinExistence type="predicted"/>
<feature type="domain" description="Hemerythrin-like" evidence="2">
    <location>
        <begin position="11"/>
        <end position="128"/>
    </location>
</feature>
<reference evidence="3 4" key="1">
    <citation type="submission" date="2020-07" db="EMBL/GenBank/DDBJ databases">
        <title>Sequencing the genomes of 1000 actinobacteria strains.</title>
        <authorList>
            <person name="Klenk H.-P."/>
        </authorList>
    </citation>
    <scope>NUCLEOTIDE SEQUENCE [LARGE SCALE GENOMIC DNA]</scope>
    <source>
        <strain evidence="3 4">DSM 45975</strain>
    </source>
</reference>
<comment type="caution">
    <text evidence="3">The sequence shown here is derived from an EMBL/GenBank/DDBJ whole genome shotgun (WGS) entry which is preliminary data.</text>
</comment>
<feature type="region of interest" description="Disordered" evidence="1">
    <location>
        <begin position="149"/>
        <end position="169"/>
    </location>
</feature>
<dbReference type="AlphaFoldDB" id="A0A839DTQ4"/>
<dbReference type="PANTHER" id="PTHR35585:SF1">
    <property type="entry name" value="HHE DOMAIN PROTEIN (AFU_ORTHOLOGUE AFUA_4G00730)"/>
    <property type="match status" value="1"/>
</dbReference>
<evidence type="ECO:0000313" key="4">
    <source>
        <dbReference type="Proteomes" id="UP000569329"/>
    </source>
</evidence>
<dbReference type="CDD" id="cd12108">
    <property type="entry name" value="Hr-like"/>
    <property type="match status" value="1"/>
</dbReference>
<sequence length="188" mass="20907">MMTITRGESLVGIIVADHRAVDEVFGELENGTGSAGHRRALMDHVITELVRHSVAEEQYLYPAAREKLADGGRIADHELKEHAESEKLLKQLEGVDPSDPEFDRLGRKLISDIRHHIEDEENDLLPQLSKACTIEELDDLGKKVLMAKEAAPTRPHPSAPDRPPANMILDTGIGMIDRLRDVLSGREQ</sequence>
<evidence type="ECO:0000259" key="2">
    <source>
        <dbReference type="Pfam" id="PF01814"/>
    </source>
</evidence>
<accession>A0A839DTQ4</accession>
<name>A0A839DTQ4_9PSEU</name>